<sequence>MSDQRHRNAIVHRCLMALGVSSILFVGACDKVSCHSGTSEAGAERISEPESTGWVETSHLGEFIPKTARTVVFARSLATMTEALEFGSARLPKLELEPARQAWKEALGVDLLASTSLEKLGVSTTEPAALFYDRGYWVVAASLDKPEVLAAALPTAQDDQPEGAKSTGVEVVEQDFGSMNLQKLTLEDDRSAFVAHDDTSILLAVRVHDSALSSADTLPDAWLPASVKSRFGEDGMHRKLLRDMSPFGELVAVVRPAAWLANRKTDGHAGVLLERILSQTGPIGVAASSVSLDEALRVRVFTPGNPRTPVMIRGLGQAEGDIPPVGGLVEPGVLGAFRLSVEPNQLYALMLSAMPAARRTEVDAHWDRLDQELRINARRDVLENLRGHAVVVAYGLDREALEASDAPWYLDLAKLQATREAVLLPIKEREPLEQVLNGLTTISKGKLTRQKVGHTLQYAWLDEGELQWAVILSDEHLIFVDSSVAFDHAVSYERSARPLGEKFEKIGVSRIFDREDAAGLYLDTASLASILAEAGQESSTGWVEPFRSVVVTTRDEGSMGVTQIDLEIAPE</sequence>
<dbReference type="AlphaFoldDB" id="A0A4Y6PT27"/>
<dbReference type="EMBL" id="CP041186">
    <property type="protein sequence ID" value="QDG51476.1"/>
    <property type="molecule type" value="Genomic_DNA"/>
</dbReference>
<gene>
    <name evidence="1" type="ORF">FIV42_12185</name>
</gene>
<evidence type="ECO:0000313" key="1">
    <source>
        <dbReference type="EMBL" id="QDG51476.1"/>
    </source>
</evidence>
<accession>A0A5B8Y672</accession>
<dbReference type="PROSITE" id="PS51257">
    <property type="entry name" value="PROKAR_LIPOPROTEIN"/>
    <property type="match status" value="1"/>
</dbReference>
<reference evidence="1 2" key="1">
    <citation type="submission" date="2019-06" db="EMBL/GenBank/DDBJ databases">
        <title>Persicimonas caeni gen. nov., sp. nov., a predatory bacterium isolated from solar saltern.</title>
        <authorList>
            <person name="Wang S."/>
        </authorList>
    </citation>
    <scope>NUCLEOTIDE SEQUENCE [LARGE SCALE GENOMIC DNA]</scope>
    <source>
        <strain evidence="1 2">YN101</strain>
    </source>
</reference>
<dbReference type="Proteomes" id="UP000315995">
    <property type="component" value="Chromosome"/>
</dbReference>
<proteinExistence type="predicted"/>
<name>A0A4Y6PT27_PERCE</name>
<dbReference type="OrthoDB" id="5499776at2"/>
<accession>A0A4Y6PT27</accession>
<keyword evidence="2" id="KW-1185">Reference proteome</keyword>
<dbReference type="RefSeq" id="WP_141197956.1">
    <property type="nucleotide sequence ID" value="NZ_CP041186.1"/>
</dbReference>
<organism evidence="1 2">
    <name type="scientific">Persicimonas caeni</name>
    <dbReference type="NCBI Taxonomy" id="2292766"/>
    <lineage>
        <taxon>Bacteria</taxon>
        <taxon>Deltaproteobacteria</taxon>
        <taxon>Bradymonadales</taxon>
        <taxon>Bradymonadaceae</taxon>
        <taxon>Persicimonas</taxon>
    </lineage>
</organism>
<evidence type="ECO:0008006" key="3">
    <source>
        <dbReference type="Google" id="ProtNLM"/>
    </source>
</evidence>
<evidence type="ECO:0000313" key="2">
    <source>
        <dbReference type="Proteomes" id="UP000315995"/>
    </source>
</evidence>
<protein>
    <recommendedName>
        <fullName evidence="3">DUF3352 domain-containing protein</fullName>
    </recommendedName>
</protein>